<dbReference type="EMBL" id="GL883285">
    <property type="protein sequence ID" value="EGF97220.1"/>
    <property type="molecule type" value="Genomic_DNA"/>
</dbReference>
<dbReference type="Proteomes" id="UP000001072">
    <property type="component" value="Unassembled WGS sequence"/>
</dbReference>
<dbReference type="KEGG" id="mlr:MELLADRAFT_87248"/>
<dbReference type="OrthoDB" id="10289706at2759"/>
<sequence length="253" mass="29253">MSCPVQYHVFLPNYILEYVVNEPERMIDPDFFLSKATPAQIVEVILSFYPYFSFTQNAREDHELLLKIFVEMVAPRLNNIIIPESPTTNYVQVNLHNPTTTVQPTNRWVNSSADIDAKRIEFFNERCLLNLKNGRFRLAALDLERFVEKYKYLNHAEIEELVHAQDDPDEESHEAAANLRSAHESVETIQLLLREPKLSPTSVQELEEQLRGARTSLISYQRAFEAVAKDGAFIHALSNHHRKILEKHSTGQH</sequence>
<dbReference type="VEuPathDB" id="FungiDB:MELLADRAFT_87248"/>
<keyword evidence="2" id="KW-1185">Reference proteome</keyword>
<gene>
    <name evidence="1" type="ORF">MELLADRAFT_87248</name>
</gene>
<dbReference type="AlphaFoldDB" id="F4SDQ9"/>
<accession>F4SDQ9</accession>
<dbReference type="GeneID" id="18934443"/>
<evidence type="ECO:0000313" key="1">
    <source>
        <dbReference type="EMBL" id="EGF97220.1"/>
    </source>
</evidence>
<protein>
    <submittedName>
        <fullName evidence="1">Uncharacterized protein</fullName>
    </submittedName>
</protein>
<organism evidence="2">
    <name type="scientific">Melampsora larici-populina (strain 98AG31 / pathotype 3-4-7)</name>
    <name type="common">Poplar leaf rust fungus</name>
    <dbReference type="NCBI Taxonomy" id="747676"/>
    <lineage>
        <taxon>Eukaryota</taxon>
        <taxon>Fungi</taxon>
        <taxon>Dikarya</taxon>
        <taxon>Basidiomycota</taxon>
        <taxon>Pucciniomycotina</taxon>
        <taxon>Pucciniomycetes</taxon>
        <taxon>Pucciniales</taxon>
        <taxon>Melampsoraceae</taxon>
        <taxon>Melampsora</taxon>
    </lineage>
</organism>
<dbReference type="InParanoid" id="F4SDQ9"/>
<evidence type="ECO:0000313" key="2">
    <source>
        <dbReference type="Proteomes" id="UP000001072"/>
    </source>
</evidence>
<reference evidence="2" key="1">
    <citation type="journal article" date="2011" name="Proc. Natl. Acad. Sci. U.S.A.">
        <title>Obligate biotrophy features unraveled by the genomic analysis of rust fungi.</title>
        <authorList>
            <person name="Duplessis S."/>
            <person name="Cuomo C.A."/>
            <person name="Lin Y.-C."/>
            <person name="Aerts A."/>
            <person name="Tisserant E."/>
            <person name="Veneault-Fourrey C."/>
            <person name="Joly D.L."/>
            <person name="Hacquard S."/>
            <person name="Amselem J."/>
            <person name="Cantarel B.L."/>
            <person name="Chiu R."/>
            <person name="Coutinho P.M."/>
            <person name="Feau N."/>
            <person name="Field M."/>
            <person name="Frey P."/>
            <person name="Gelhaye E."/>
            <person name="Goldberg J."/>
            <person name="Grabherr M.G."/>
            <person name="Kodira C.D."/>
            <person name="Kohler A."/>
            <person name="Kuees U."/>
            <person name="Lindquist E.A."/>
            <person name="Lucas S.M."/>
            <person name="Mago R."/>
            <person name="Mauceli E."/>
            <person name="Morin E."/>
            <person name="Murat C."/>
            <person name="Pangilinan J.L."/>
            <person name="Park R."/>
            <person name="Pearson M."/>
            <person name="Quesneville H."/>
            <person name="Rouhier N."/>
            <person name="Sakthikumar S."/>
            <person name="Salamov A.A."/>
            <person name="Schmutz J."/>
            <person name="Selles B."/>
            <person name="Shapiro H."/>
            <person name="Tanguay P."/>
            <person name="Tuskan G.A."/>
            <person name="Henrissat B."/>
            <person name="Van de Peer Y."/>
            <person name="Rouze P."/>
            <person name="Ellis J.G."/>
            <person name="Dodds P.N."/>
            <person name="Schein J.E."/>
            <person name="Zhong S."/>
            <person name="Hamelin R.C."/>
            <person name="Grigoriev I.V."/>
            <person name="Szabo L.J."/>
            <person name="Martin F."/>
        </authorList>
    </citation>
    <scope>NUCLEOTIDE SEQUENCE [LARGE SCALE GENOMIC DNA]</scope>
    <source>
        <strain evidence="2">98AG31 / pathotype 3-4-7</strain>
    </source>
</reference>
<name>F4SDQ9_MELLP</name>
<proteinExistence type="predicted"/>
<dbReference type="HOGENOM" id="CLU_095764_0_0_1"/>
<dbReference type="RefSeq" id="XP_007419513.1">
    <property type="nucleotide sequence ID" value="XM_007419451.1"/>
</dbReference>